<protein>
    <submittedName>
        <fullName evidence="1">GDYXXLXY domain-containing protein</fullName>
    </submittedName>
</protein>
<evidence type="ECO:0000313" key="2">
    <source>
        <dbReference type="Proteomes" id="UP001597221"/>
    </source>
</evidence>
<dbReference type="RefSeq" id="WP_379597280.1">
    <property type="nucleotide sequence ID" value="NZ_JBHUDE010000044.1"/>
</dbReference>
<reference evidence="2" key="1">
    <citation type="journal article" date="2019" name="Int. J. Syst. Evol. Microbiol.">
        <title>The Global Catalogue of Microorganisms (GCM) 10K type strain sequencing project: providing services to taxonomists for standard genome sequencing and annotation.</title>
        <authorList>
            <consortium name="The Broad Institute Genomics Platform"/>
            <consortium name="The Broad Institute Genome Sequencing Center for Infectious Disease"/>
            <person name="Wu L."/>
            <person name="Ma J."/>
        </authorList>
    </citation>
    <scope>NUCLEOTIDE SEQUENCE [LARGE SCALE GENOMIC DNA]</scope>
    <source>
        <strain evidence="2">CGMCC 1.12376</strain>
    </source>
</reference>
<name>A0ABW4HRM3_9BACI</name>
<proteinExistence type="predicted"/>
<gene>
    <name evidence="1" type="ORF">ACFSBH_09770</name>
</gene>
<keyword evidence="2" id="KW-1185">Reference proteome</keyword>
<sequence length="164" mass="19173">MKRLIFIFLLIVQAAIILLVAFQYEWIKDNGKPIFLETKTPITTYHANNDVYVEYEINYLPAEIWEIDEELDYQEKVFVVLAPDDTGVHRAVRVTKERPELRAEEVSLPATYSYVDSIKDEYRVDYGIEKISQVDPGKDKHRRWLITLKVAPWGQKAITEVAEL</sequence>
<comment type="caution">
    <text evidence="1">The sequence shown here is derived from an EMBL/GenBank/DDBJ whole genome shotgun (WGS) entry which is preliminary data.</text>
</comment>
<dbReference type="EMBL" id="JBHUDE010000044">
    <property type="protein sequence ID" value="MFD1607941.1"/>
    <property type="molecule type" value="Genomic_DNA"/>
</dbReference>
<organism evidence="1 2">
    <name type="scientific">Oceanobacillus luteolus</name>
    <dbReference type="NCBI Taxonomy" id="1274358"/>
    <lineage>
        <taxon>Bacteria</taxon>
        <taxon>Bacillati</taxon>
        <taxon>Bacillota</taxon>
        <taxon>Bacilli</taxon>
        <taxon>Bacillales</taxon>
        <taxon>Bacillaceae</taxon>
        <taxon>Oceanobacillus</taxon>
    </lineage>
</organism>
<dbReference type="InterPro" id="IPR025833">
    <property type="entry name" value="GDYXXLXY"/>
</dbReference>
<evidence type="ECO:0000313" key="1">
    <source>
        <dbReference type="EMBL" id="MFD1607941.1"/>
    </source>
</evidence>
<dbReference type="Proteomes" id="UP001597221">
    <property type="component" value="Unassembled WGS sequence"/>
</dbReference>
<accession>A0ABW4HRM3</accession>
<dbReference type="Pfam" id="PF14345">
    <property type="entry name" value="GDYXXLXY"/>
    <property type="match status" value="1"/>
</dbReference>